<keyword evidence="2" id="KW-0547">Nucleotide-binding</keyword>
<keyword evidence="6" id="KW-0175">Coiled coil</keyword>
<feature type="coiled-coil region" evidence="6">
    <location>
        <begin position="762"/>
        <end position="789"/>
    </location>
</feature>
<comment type="subcellular location">
    <subcellularLocation>
        <location evidence="1">Membrane</location>
    </subcellularLocation>
</comment>
<dbReference type="AlphaFoldDB" id="A0A6H9G2M5"/>
<proteinExistence type="predicted"/>
<feature type="domain" description="Dynamin N-terminal" evidence="7">
    <location>
        <begin position="68"/>
        <end position="253"/>
    </location>
</feature>
<accession>A0A6H9G2M5</accession>
<evidence type="ECO:0000256" key="6">
    <source>
        <dbReference type="SAM" id="Coils"/>
    </source>
</evidence>
<reference evidence="8 9" key="1">
    <citation type="submission" date="2019-02" db="EMBL/GenBank/DDBJ databases">
        <title>Draft genome sequence of Arthrospira platensis NIES-3804.</title>
        <authorList>
            <person name="Yamaguchi H."/>
            <person name="Suzuki S."/>
            <person name="Kawachi M."/>
        </authorList>
    </citation>
    <scope>NUCLEOTIDE SEQUENCE [LARGE SCALE GENOMIC DNA]</scope>
    <source>
        <strain evidence="8 9">NIES-3804</strain>
    </source>
</reference>
<evidence type="ECO:0000256" key="3">
    <source>
        <dbReference type="ARBA" id="ARBA00022801"/>
    </source>
</evidence>
<dbReference type="Pfam" id="PF00350">
    <property type="entry name" value="Dynamin_N"/>
    <property type="match status" value="1"/>
</dbReference>
<name>A0A6H9G2M5_MICAE</name>
<dbReference type="GO" id="GO:0005525">
    <property type="term" value="F:GTP binding"/>
    <property type="evidence" value="ECO:0007669"/>
    <property type="project" value="UniProtKB-KW"/>
</dbReference>
<evidence type="ECO:0000313" key="8">
    <source>
        <dbReference type="EMBL" id="GCL49531.1"/>
    </source>
</evidence>
<comment type="caution">
    <text evidence="8">The sequence shown here is derived from an EMBL/GenBank/DDBJ whole genome shotgun (WGS) entry which is preliminary data.</text>
</comment>
<evidence type="ECO:0000256" key="2">
    <source>
        <dbReference type="ARBA" id="ARBA00022741"/>
    </source>
</evidence>
<dbReference type="RefSeq" id="WP_159292409.1">
    <property type="nucleotide sequence ID" value="NZ_BJCI01000013.1"/>
</dbReference>
<evidence type="ECO:0000313" key="9">
    <source>
        <dbReference type="Proteomes" id="UP000435041"/>
    </source>
</evidence>
<dbReference type="Proteomes" id="UP000435041">
    <property type="component" value="Unassembled WGS sequence"/>
</dbReference>
<feature type="coiled-coil region" evidence="6">
    <location>
        <begin position="584"/>
        <end position="611"/>
    </location>
</feature>
<sequence length="823" mass="95583">MGQKSYEVFQAVENKANLLAGYWGDFKTEIIQHLPESYHGEIHELSSNLEKALEVLINELRHPTLILATTGTTSSGKSTLVNFLCGADIVPTAVSEMSAGAVTIEYNQEKGLIIEKTPGALWKCGEWKNISDEEIYDLLYDAMSSYIDAREEQPNLACPQANIYYPFRLLKDESLLELPKGVRVKLLDLPGLSYVGDERNLAIIKQCREALCLVTYNSEETDPYKVDNLLSEVVDQVKDLGGSPARMLFILNKIDVFRKDQRWPRSEQRFIEKTTKNIKLELTKQLREYTEEIENLTILKLSTWPASLALQIQENKELVEDILDELPTIKDKWSEHDQSRINQLLRPHEQAIDHFQFLIKNAIRKGELDNDPRKWTVSQQQLIAKQLFKQSYAEEFEDKLSKHIAEHFPKLVIPQAIERFNVAAGNSIAQWAVQTTTAILNSSEENYQQEIEKISWIKSSLDQFLQVSDANLRKPFEKVNQTCKEYINQQTEDDPLSILTEAITDLQFTEPYNEIEEKLVPLYDWRNALGRGVDQILEAVAESLENGRVTLDHPNFRKASIANVNLLEGNLRRLVQLGYSHYFAKNGQNVVAKTQEDKENLKEKNYELNELSIHLSLIIAQVLDKIATQEVQRMYEAVNELFICHLAYLEKGSNERAPDIVIRFPESELNKVKDNLKFDFVKFDSDFEIKKEKYIEEYRTWKHWLWIIPKKEKRFSDNAKIPSIGEILADWKKQLQEVEPEMLKQVIEWLLVQIDDLKKSVDKSQNDILDQYRDRLEKARQEITFDYEKEQNVWQPMQQRAKRLEEEFSRLANFEREANSSGS</sequence>
<dbReference type="CDD" id="cd00882">
    <property type="entry name" value="Ras_like_GTPase"/>
    <property type="match status" value="1"/>
</dbReference>
<dbReference type="Gene3D" id="3.20.70.20">
    <property type="match status" value="1"/>
</dbReference>
<evidence type="ECO:0000256" key="1">
    <source>
        <dbReference type="ARBA" id="ARBA00004370"/>
    </source>
</evidence>
<dbReference type="EMBL" id="BJCI01000013">
    <property type="protein sequence ID" value="GCL49531.1"/>
    <property type="molecule type" value="Genomic_DNA"/>
</dbReference>
<organism evidence="8 9">
    <name type="scientific">Microcystis aeruginosa NIES-3804</name>
    <dbReference type="NCBI Taxonomy" id="2517783"/>
    <lineage>
        <taxon>Bacteria</taxon>
        <taxon>Bacillati</taxon>
        <taxon>Cyanobacteriota</taxon>
        <taxon>Cyanophyceae</taxon>
        <taxon>Oscillatoriophycideae</taxon>
        <taxon>Chroococcales</taxon>
        <taxon>Microcystaceae</taxon>
        <taxon>Microcystis</taxon>
    </lineage>
</organism>
<dbReference type="PANTHER" id="PTHR10465:SF0">
    <property type="entry name" value="SARCALUMENIN"/>
    <property type="match status" value="1"/>
</dbReference>
<dbReference type="SUPFAM" id="SSF52540">
    <property type="entry name" value="P-loop containing nucleoside triphosphate hydrolases"/>
    <property type="match status" value="1"/>
</dbReference>
<dbReference type="PANTHER" id="PTHR10465">
    <property type="entry name" value="TRANSMEMBRANE GTPASE FZO1"/>
    <property type="match status" value="1"/>
</dbReference>
<gene>
    <name evidence="8" type="ORF">NIES3804_10860</name>
</gene>
<evidence type="ECO:0000256" key="4">
    <source>
        <dbReference type="ARBA" id="ARBA00023134"/>
    </source>
</evidence>
<dbReference type="GO" id="GO:0008053">
    <property type="term" value="P:mitochondrial fusion"/>
    <property type="evidence" value="ECO:0007669"/>
    <property type="project" value="TreeGrafter"/>
</dbReference>
<dbReference type="GO" id="GO:0003924">
    <property type="term" value="F:GTPase activity"/>
    <property type="evidence" value="ECO:0007669"/>
    <property type="project" value="InterPro"/>
</dbReference>
<dbReference type="InterPro" id="IPR045063">
    <property type="entry name" value="Dynamin_N"/>
</dbReference>
<dbReference type="InterPro" id="IPR027417">
    <property type="entry name" value="P-loop_NTPase"/>
</dbReference>
<protein>
    <recommendedName>
        <fullName evidence="7">Dynamin N-terminal domain-containing protein</fullName>
    </recommendedName>
</protein>
<dbReference type="Gene3D" id="3.40.50.300">
    <property type="entry name" value="P-loop containing nucleotide triphosphate hydrolases"/>
    <property type="match status" value="1"/>
</dbReference>
<keyword evidence="3" id="KW-0378">Hydrolase</keyword>
<keyword evidence="4" id="KW-0342">GTP-binding</keyword>
<evidence type="ECO:0000256" key="5">
    <source>
        <dbReference type="ARBA" id="ARBA00023136"/>
    </source>
</evidence>
<dbReference type="InterPro" id="IPR027094">
    <property type="entry name" value="Mitofusin_fam"/>
</dbReference>
<dbReference type="GO" id="GO:0016020">
    <property type="term" value="C:membrane"/>
    <property type="evidence" value="ECO:0007669"/>
    <property type="project" value="UniProtKB-SubCell"/>
</dbReference>
<evidence type="ECO:0000259" key="7">
    <source>
        <dbReference type="Pfam" id="PF00350"/>
    </source>
</evidence>
<keyword evidence="5" id="KW-0472">Membrane</keyword>